<proteinExistence type="predicted"/>
<organism evidence="1">
    <name type="scientific">Arundo donax</name>
    <name type="common">Giant reed</name>
    <name type="synonym">Donax arundinaceus</name>
    <dbReference type="NCBI Taxonomy" id="35708"/>
    <lineage>
        <taxon>Eukaryota</taxon>
        <taxon>Viridiplantae</taxon>
        <taxon>Streptophyta</taxon>
        <taxon>Embryophyta</taxon>
        <taxon>Tracheophyta</taxon>
        <taxon>Spermatophyta</taxon>
        <taxon>Magnoliopsida</taxon>
        <taxon>Liliopsida</taxon>
        <taxon>Poales</taxon>
        <taxon>Poaceae</taxon>
        <taxon>PACMAD clade</taxon>
        <taxon>Arundinoideae</taxon>
        <taxon>Arundineae</taxon>
        <taxon>Arundo</taxon>
    </lineage>
</organism>
<name>A0A0A9AQ46_ARUDO</name>
<protein>
    <submittedName>
        <fullName evidence="1">Uncharacterized protein</fullName>
    </submittedName>
</protein>
<reference evidence="1" key="2">
    <citation type="journal article" date="2015" name="Data Brief">
        <title>Shoot transcriptome of the giant reed, Arundo donax.</title>
        <authorList>
            <person name="Barrero R.A."/>
            <person name="Guerrero F.D."/>
            <person name="Moolhuijzen P."/>
            <person name="Goolsby J.A."/>
            <person name="Tidwell J."/>
            <person name="Bellgard S.E."/>
            <person name="Bellgard M.I."/>
        </authorList>
    </citation>
    <scope>NUCLEOTIDE SEQUENCE</scope>
    <source>
        <tissue evidence="1">Shoot tissue taken approximately 20 cm above the soil surface</tissue>
    </source>
</reference>
<sequence length="9" mass="906">MTRAGAGGW</sequence>
<evidence type="ECO:0000313" key="1">
    <source>
        <dbReference type="EMBL" id="JAD51040.1"/>
    </source>
</evidence>
<accession>A0A0A9AQ46</accession>
<dbReference type="EMBL" id="GBRH01246855">
    <property type="protein sequence ID" value="JAD51040.1"/>
    <property type="molecule type" value="Transcribed_RNA"/>
</dbReference>
<reference evidence="1" key="1">
    <citation type="submission" date="2014-09" db="EMBL/GenBank/DDBJ databases">
        <authorList>
            <person name="Magalhaes I.L.F."/>
            <person name="Oliveira U."/>
            <person name="Santos F.R."/>
            <person name="Vidigal T.H.D.A."/>
            <person name="Brescovit A.D."/>
            <person name="Santos A.J."/>
        </authorList>
    </citation>
    <scope>NUCLEOTIDE SEQUENCE</scope>
    <source>
        <tissue evidence="1">Shoot tissue taken approximately 20 cm above the soil surface</tissue>
    </source>
</reference>